<keyword evidence="1" id="KW-1133">Transmembrane helix</keyword>
<dbReference type="AlphaFoldDB" id="A0A2A5CIV9"/>
<evidence type="ECO:0000313" key="2">
    <source>
        <dbReference type="EMBL" id="PCJ43306.1"/>
    </source>
</evidence>
<comment type="caution">
    <text evidence="2">The sequence shown here is derived from an EMBL/GenBank/DDBJ whole genome shotgun (WGS) entry which is preliminary data.</text>
</comment>
<accession>A0A2A5CIV9</accession>
<name>A0A2A5CIV9_9GAMM</name>
<organism evidence="2 3">
    <name type="scientific">SAR86 cluster bacterium</name>
    <dbReference type="NCBI Taxonomy" id="2030880"/>
    <lineage>
        <taxon>Bacteria</taxon>
        <taxon>Pseudomonadati</taxon>
        <taxon>Pseudomonadota</taxon>
        <taxon>Gammaproteobacteria</taxon>
        <taxon>SAR86 cluster</taxon>
    </lineage>
</organism>
<dbReference type="Proteomes" id="UP000228987">
    <property type="component" value="Unassembled WGS sequence"/>
</dbReference>
<keyword evidence="1" id="KW-0472">Membrane</keyword>
<reference evidence="3" key="1">
    <citation type="submission" date="2017-08" db="EMBL/GenBank/DDBJ databases">
        <title>A dynamic microbial community with high functional redundancy inhabits the cold, oxic subseafloor aquifer.</title>
        <authorList>
            <person name="Tully B.J."/>
            <person name="Wheat C.G."/>
            <person name="Glazer B.T."/>
            <person name="Huber J.A."/>
        </authorList>
    </citation>
    <scope>NUCLEOTIDE SEQUENCE [LARGE SCALE GENOMIC DNA]</scope>
</reference>
<sequence length="68" mass="7759">MKTEPANNQNFLEIVNNLMVGLTIVLLLAFMGYSFLLIPPTIDNELDANFSIWTSNLPRDYSYDVYPS</sequence>
<keyword evidence="1" id="KW-0812">Transmembrane</keyword>
<evidence type="ECO:0000313" key="3">
    <source>
        <dbReference type="Proteomes" id="UP000228987"/>
    </source>
</evidence>
<dbReference type="EMBL" id="NVWI01000001">
    <property type="protein sequence ID" value="PCJ43306.1"/>
    <property type="molecule type" value="Genomic_DNA"/>
</dbReference>
<evidence type="ECO:0000256" key="1">
    <source>
        <dbReference type="SAM" id="Phobius"/>
    </source>
</evidence>
<feature type="transmembrane region" description="Helical" evidence="1">
    <location>
        <begin position="18"/>
        <end position="38"/>
    </location>
</feature>
<proteinExistence type="predicted"/>
<gene>
    <name evidence="2" type="ORF">COA71_00035</name>
</gene>
<protein>
    <submittedName>
        <fullName evidence="2">Uncharacterized protein</fullName>
    </submittedName>
</protein>